<evidence type="ECO:0000256" key="2">
    <source>
        <dbReference type="ARBA" id="ARBA00012513"/>
    </source>
</evidence>
<dbReference type="PIRSF" id="PIRSF000654">
    <property type="entry name" value="Integrin-linked_kinase"/>
    <property type="match status" value="1"/>
</dbReference>
<reference evidence="17" key="1">
    <citation type="journal article" date="2009" name="PLoS Genet.">
        <title>Sequencing, mapping, and analysis of 27,455 maize full-length cDNAs.</title>
        <authorList>
            <person name="Soderlund C."/>
            <person name="Descour A."/>
            <person name="Kudrna D."/>
            <person name="Bomhoff M."/>
            <person name="Boyd L."/>
            <person name="Currie J."/>
            <person name="Angelova A."/>
            <person name="Collura K."/>
            <person name="Wissotski M."/>
            <person name="Ashley E."/>
            <person name="Morrow D."/>
            <person name="Fernandes J."/>
            <person name="Walbot V."/>
            <person name="Yu Y."/>
        </authorList>
    </citation>
    <scope>NUCLEOTIDE SEQUENCE</scope>
    <source>
        <strain evidence="17">B73</strain>
    </source>
</reference>
<keyword evidence="6" id="KW-0812">Transmembrane</keyword>
<keyword evidence="7 14" id="KW-0547">Nucleotide-binding</keyword>
<comment type="catalytic activity">
    <reaction evidence="12">
        <text>L-threonyl-[protein] + ATP = O-phospho-L-threonyl-[protein] + ADP + H(+)</text>
        <dbReference type="Rhea" id="RHEA:46608"/>
        <dbReference type="Rhea" id="RHEA-COMP:11060"/>
        <dbReference type="Rhea" id="RHEA-COMP:11605"/>
        <dbReference type="ChEBI" id="CHEBI:15378"/>
        <dbReference type="ChEBI" id="CHEBI:30013"/>
        <dbReference type="ChEBI" id="CHEBI:30616"/>
        <dbReference type="ChEBI" id="CHEBI:61977"/>
        <dbReference type="ChEBI" id="CHEBI:456216"/>
        <dbReference type="EC" id="2.7.11.1"/>
    </reaction>
</comment>
<dbReference type="GeneID" id="100384693"/>
<dbReference type="SMART" id="SM00220">
    <property type="entry name" value="S_TKc"/>
    <property type="match status" value="1"/>
</dbReference>
<organism evidence="17">
    <name type="scientific">Zea mays</name>
    <name type="common">Maize</name>
    <dbReference type="NCBI Taxonomy" id="4577"/>
    <lineage>
        <taxon>Eukaryota</taxon>
        <taxon>Viridiplantae</taxon>
        <taxon>Streptophyta</taxon>
        <taxon>Embryophyta</taxon>
        <taxon>Tracheophyta</taxon>
        <taxon>Spermatophyta</taxon>
        <taxon>Magnoliopsida</taxon>
        <taxon>Liliopsida</taxon>
        <taxon>Poales</taxon>
        <taxon>Poaceae</taxon>
        <taxon>PACMAD clade</taxon>
        <taxon>Panicoideae</taxon>
        <taxon>Andropogonodae</taxon>
        <taxon>Andropogoneae</taxon>
        <taxon>Tripsacinae</taxon>
        <taxon>Zea</taxon>
    </lineage>
</organism>
<dbReference type="KEGG" id="zma:100384693"/>
<dbReference type="GO" id="GO:0005524">
    <property type="term" value="F:ATP binding"/>
    <property type="evidence" value="ECO:0007669"/>
    <property type="project" value="UniProtKB-UniRule"/>
</dbReference>
<keyword evidence="3 15" id="KW-0723">Serine/threonine-protein kinase</keyword>
<dbReference type="GO" id="GO:0016020">
    <property type="term" value="C:membrane"/>
    <property type="evidence" value="ECO:0007669"/>
    <property type="project" value="UniProtKB-SubCell"/>
</dbReference>
<evidence type="ECO:0000256" key="8">
    <source>
        <dbReference type="ARBA" id="ARBA00022777"/>
    </source>
</evidence>
<evidence type="ECO:0000256" key="11">
    <source>
        <dbReference type="ARBA" id="ARBA00023136"/>
    </source>
</evidence>
<dbReference type="AlphaFoldDB" id="C4IZH3"/>
<evidence type="ECO:0000256" key="1">
    <source>
        <dbReference type="ARBA" id="ARBA00004167"/>
    </source>
</evidence>
<dbReference type="InterPro" id="IPR017441">
    <property type="entry name" value="Protein_kinase_ATP_BS"/>
</dbReference>
<evidence type="ECO:0000313" key="17">
    <source>
        <dbReference type="EMBL" id="ACR34323.1"/>
    </source>
</evidence>
<protein>
    <recommendedName>
        <fullName evidence="2">non-specific serine/threonine protein kinase</fullName>
        <ecNumber evidence="2">2.7.11.1</ecNumber>
    </recommendedName>
</protein>
<keyword evidence="10" id="KW-1133">Transmembrane helix</keyword>
<evidence type="ECO:0000256" key="15">
    <source>
        <dbReference type="RuleBase" id="RU000304"/>
    </source>
</evidence>
<comment type="similarity">
    <text evidence="15">Belongs to the protein kinase superfamily.</text>
</comment>
<evidence type="ECO:0000259" key="16">
    <source>
        <dbReference type="PROSITE" id="PS50011"/>
    </source>
</evidence>
<evidence type="ECO:0000256" key="7">
    <source>
        <dbReference type="ARBA" id="ARBA00022741"/>
    </source>
</evidence>
<dbReference type="PROSITE" id="PS00107">
    <property type="entry name" value="PROTEIN_KINASE_ATP"/>
    <property type="match status" value="1"/>
</dbReference>
<keyword evidence="11" id="KW-0472">Membrane</keyword>
<dbReference type="Gene3D" id="1.10.510.10">
    <property type="entry name" value="Transferase(Phosphotransferase) domain 1"/>
    <property type="match status" value="1"/>
</dbReference>
<dbReference type="InterPro" id="IPR008271">
    <property type="entry name" value="Ser/Thr_kinase_AS"/>
</dbReference>
<dbReference type="HOGENOM" id="CLU_000288_21_4_1"/>
<accession>C4IZH3</accession>
<evidence type="ECO:0000256" key="6">
    <source>
        <dbReference type="ARBA" id="ARBA00022692"/>
    </source>
</evidence>
<evidence type="ECO:0000256" key="3">
    <source>
        <dbReference type="ARBA" id="ARBA00022527"/>
    </source>
</evidence>
<dbReference type="FunFam" id="3.30.200.20:FF:000178">
    <property type="entry name" value="serine/threonine-protein kinase PBS1-like"/>
    <property type="match status" value="1"/>
</dbReference>
<comment type="catalytic activity">
    <reaction evidence="13">
        <text>L-seryl-[protein] + ATP = O-phospho-L-seryl-[protein] + ADP + H(+)</text>
        <dbReference type="Rhea" id="RHEA:17989"/>
        <dbReference type="Rhea" id="RHEA-COMP:9863"/>
        <dbReference type="Rhea" id="RHEA-COMP:11604"/>
        <dbReference type="ChEBI" id="CHEBI:15378"/>
        <dbReference type="ChEBI" id="CHEBI:29999"/>
        <dbReference type="ChEBI" id="CHEBI:30616"/>
        <dbReference type="ChEBI" id="CHEBI:83421"/>
        <dbReference type="ChEBI" id="CHEBI:456216"/>
        <dbReference type="EC" id="2.7.11.1"/>
    </reaction>
</comment>
<dbReference type="PROSITE" id="PS50011">
    <property type="entry name" value="PROTEIN_KINASE_DOM"/>
    <property type="match status" value="1"/>
</dbReference>
<comment type="subcellular location">
    <subcellularLocation>
        <location evidence="1">Membrane</location>
        <topology evidence="1">Single-pass membrane protein</topology>
    </subcellularLocation>
</comment>
<keyword evidence="8" id="KW-0418">Kinase</keyword>
<dbReference type="FunFam" id="1.10.510.10:FF:001023">
    <property type="entry name" value="Os07g0541700 protein"/>
    <property type="match status" value="1"/>
</dbReference>
<dbReference type="EMBL" id="BT083970">
    <property type="protein sequence ID" value="ACR34323.1"/>
    <property type="molecule type" value="mRNA"/>
</dbReference>
<dbReference type="GO" id="GO:0004674">
    <property type="term" value="F:protein serine/threonine kinase activity"/>
    <property type="evidence" value="ECO:0007669"/>
    <property type="project" value="UniProtKB-KW"/>
</dbReference>
<dbReference type="InterPro" id="IPR000719">
    <property type="entry name" value="Prot_kinase_dom"/>
</dbReference>
<dbReference type="InterPro" id="IPR001245">
    <property type="entry name" value="Ser-Thr/Tyr_kinase_cat_dom"/>
</dbReference>
<evidence type="ECO:0000256" key="9">
    <source>
        <dbReference type="ARBA" id="ARBA00022840"/>
    </source>
</evidence>
<dbReference type="EC" id="2.7.11.1" evidence="2"/>
<dbReference type="PANTHER" id="PTHR47984:SF24">
    <property type="entry name" value="OS10G0533150 PROTEIN"/>
    <property type="match status" value="1"/>
</dbReference>
<keyword evidence="5" id="KW-0808">Transferase</keyword>
<proteinExistence type="evidence at transcript level"/>
<evidence type="ECO:0000256" key="5">
    <source>
        <dbReference type="ARBA" id="ARBA00022679"/>
    </source>
</evidence>
<name>C4IZH3_MAIZE</name>
<evidence type="ECO:0000256" key="13">
    <source>
        <dbReference type="ARBA" id="ARBA00048679"/>
    </source>
</evidence>
<dbReference type="InterPro" id="IPR052232">
    <property type="entry name" value="RLK_Ser/Thr-Kinase"/>
</dbReference>
<dbReference type="Gene3D" id="3.30.200.20">
    <property type="entry name" value="Phosphorylase Kinase, domain 1"/>
    <property type="match status" value="1"/>
</dbReference>
<dbReference type="PROSITE" id="PS00108">
    <property type="entry name" value="PROTEIN_KINASE_ST"/>
    <property type="match status" value="1"/>
</dbReference>
<dbReference type="PANTHER" id="PTHR47984">
    <property type="entry name" value="OS01G0323000 PROTEIN"/>
    <property type="match status" value="1"/>
</dbReference>
<evidence type="ECO:0000256" key="14">
    <source>
        <dbReference type="PROSITE-ProRule" id="PRU10141"/>
    </source>
</evidence>
<evidence type="ECO:0000256" key="4">
    <source>
        <dbReference type="ARBA" id="ARBA00022553"/>
    </source>
</evidence>
<feature type="domain" description="Protein kinase" evidence="16">
    <location>
        <begin position="8"/>
        <end position="317"/>
    </location>
</feature>
<keyword evidence="4" id="KW-0597">Phosphoprotein</keyword>
<dbReference type="ExpressionAtlas" id="C4IZH3">
    <property type="expression patterns" value="baseline and differential"/>
</dbReference>
<dbReference type="Pfam" id="PF07714">
    <property type="entry name" value="PK_Tyr_Ser-Thr"/>
    <property type="match status" value="2"/>
</dbReference>
<evidence type="ECO:0000256" key="12">
    <source>
        <dbReference type="ARBA" id="ARBA00047899"/>
    </source>
</evidence>
<dbReference type="FunFam" id="1.10.510.10:FF:000035">
    <property type="entry name" value="Putative receptor-like serine/threonine-protein kinase"/>
    <property type="match status" value="1"/>
</dbReference>
<keyword evidence="9 14" id="KW-0067">ATP-binding</keyword>
<sequence length="341" mass="38618">MEEATGGLAAANMVGEGGYGVVFRGVLRDGTAVAIKNLHNNRGQAEKDFRMEVQTIGRVRHKNLVSLLGYCSEGACRMLVYEYMEKSNLDKWLHHDDSETSSLTWDIRMRILLGTARGLAYLHEGLEPKIVHRDIKSSNILLDRQWSAKVSDFGLAKLLCSERSYVTTRVVGTFGSVSLFLCFFFAGREGCCFSSREFVIVSRVRCRYVAPEYAETGMLNERSDVYSFGVLAMEVMTGRTPVDYTRPADEVNLVEWLKRMVADRRVEEVLDPRLPEPPPSKALKRAVLAALRCVDPDGSQRPTMAHVVHMLEDDQILRDEFKLARDLSPRESDSYEREHSR</sequence>
<evidence type="ECO:0000256" key="10">
    <source>
        <dbReference type="ARBA" id="ARBA00022989"/>
    </source>
</evidence>
<feature type="binding site" evidence="14">
    <location>
        <position position="36"/>
    </location>
    <ligand>
        <name>ATP</name>
        <dbReference type="ChEBI" id="CHEBI:30616"/>
    </ligand>
</feature>
<dbReference type="InterPro" id="IPR011009">
    <property type="entry name" value="Kinase-like_dom_sf"/>
</dbReference>
<dbReference type="OrthoDB" id="4062651at2759"/>
<dbReference type="SUPFAM" id="SSF56112">
    <property type="entry name" value="Protein kinase-like (PK-like)"/>
    <property type="match status" value="1"/>
</dbReference>